<dbReference type="Pfam" id="PF00078">
    <property type="entry name" value="RVT_1"/>
    <property type="match status" value="1"/>
</dbReference>
<feature type="non-terminal residue" evidence="5">
    <location>
        <position position="763"/>
    </location>
</feature>
<evidence type="ECO:0000256" key="1">
    <source>
        <dbReference type="ARBA" id="ARBA00022750"/>
    </source>
</evidence>
<dbReference type="AlphaFoldDB" id="A0A8H7RJM5"/>
<keyword evidence="2" id="KW-0863">Zinc-finger</keyword>
<dbReference type="SUPFAM" id="SSF50630">
    <property type="entry name" value="Acid proteases"/>
    <property type="match status" value="1"/>
</dbReference>
<dbReference type="CDD" id="cd01647">
    <property type="entry name" value="RT_LTR"/>
    <property type="match status" value="1"/>
</dbReference>
<dbReference type="SUPFAM" id="SSF57756">
    <property type="entry name" value="Retrovirus zinc finger-like domains"/>
    <property type="match status" value="1"/>
</dbReference>
<dbReference type="InterPro" id="IPR021109">
    <property type="entry name" value="Peptidase_aspartic_dom_sf"/>
</dbReference>
<evidence type="ECO:0000313" key="6">
    <source>
        <dbReference type="Proteomes" id="UP000646827"/>
    </source>
</evidence>
<dbReference type="GO" id="GO:0003676">
    <property type="term" value="F:nucleic acid binding"/>
    <property type="evidence" value="ECO:0007669"/>
    <property type="project" value="InterPro"/>
</dbReference>
<accession>A0A8H7RJM5</accession>
<protein>
    <recommendedName>
        <fullName evidence="4">CCHC-type domain-containing protein</fullName>
    </recommendedName>
</protein>
<dbReference type="EMBL" id="JAEPRB010000815">
    <property type="protein sequence ID" value="KAG2211482.1"/>
    <property type="molecule type" value="Genomic_DNA"/>
</dbReference>
<gene>
    <name evidence="5" type="ORF">INT45_013227</name>
</gene>
<dbReference type="Proteomes" id="UP000646827">
    <property type="component" value="Unassembled WGS sequence"/>
</dbReference>
<dbReference type="InterPro" id="IPR036875">
    <property type="entry name" value="Znf_CCHC_sf"/>
</dbReference>
<dbReference type="InterPro" id="IPR001878">
    <property type="entry name" value="Znf_CCHC"/>
</dbReference>
<keyword evidence="1" id="KW-0645">Protease</keyword>
<feature type="region of interest" description="Disordered" evidence="3">
    <location>
        <begin position="299"/>
        <end position="322"/>
    </location>
</feature>
<dbReference type="InterPro" id="IPR001969">
    <property type="entry name" value="Aspartic_peptidase_AS"/>
</dbReference>
<evidence type="ECO:0000256" key="2">
    <source>
        <dbReference type="PROSITE-ProRule" id="PRU00047"/>
    </source>
</evidence>
<dbReference type="InterPro" id="IPR000477">
    <property type="entry name" value="RT_dom"/>
</dbReference>
<organism evidence="5 6">
    <name type="scientific">Circinella minor</name>
    <dbReference type="NCBI Taxonomy" id="1195481"/>
    <lineage>
        <taxon>Eukaryota</taxon>
        <taxon>Fungi</taxon>
        <taxon>Fungi incertae sedis</taxon>
        <taxon>Mucoromycota</taxon>
        <taxon>Mucoromycotina</taxon>
        <taxon>Mucoromycetes</taxon>
        <taxon>Mucorales</taxon>
        <taxon>Lichtheimiaceae</taxon>
        <taxon>Circinella</taxon>
    </lineage>
</organism>
<reference evidence="5 6" key="1">
    <citation type="submission" date="2020-12" db="EMBL/GenBank/DDBJ databases">
        <title>Metabolic potential, ecology and presence of endohyphal bacteria is reflected in genomic diversity of Mucoromycotina.</title>
        <authorList>
            <person name="Muszewska A."/>
            <person name="Okrasinska A."/>
            <person name="Steczkiewicz K."/>
            <person name="Drgas O."/>
            <person name="Orlowska M."/>
            <person name="Perlinska-Lenart U."/>
            <person name="Aleksandrzak-Piekarczyk T."/>
            <person name="Szatraj K."/>
            <person name="Zielenkiewicz U."/>
            <person name="Pilsyk S."/>
            <person name="Malc E."/>
            <person name="Mieczkowski P."/>
            <person name="Kruszewska J.S."/>
            <person name="Biernat P."/>
            <person name="Pawlowska J."/>
        </authorList>
    </citation>
    <scope>NUCLEOTIDE SEQUENCE [LARGE SCALE GENOMIC DNA]</scope>
    <source>
        <strain evidence="5 6">CBS 142.35</strain>
    </source>
</reference>
<dbReference type="InterPro" id="IPR043502">
    <property type="entry name" value="DNA/RNA_pol_sf"/>
</dbReference>
<evidence type="ECO:0000313" key="5">
    <source>
        <dbReference type="EMBL" id="KAG2211482.1"/>
    </source>
</evidence>
<dbReference type="PANTHER" id="PTHR24559">
    <property type="entry name" value="TRANSPOSON TY3-I GAG-POL POLYPROTEIN"/>
    <property type="match status" value="1"/>
</dbReference>
<dbReference type="GO" id="GO:0008270">
    <property type="term" value="F:zinc ion binding"/>
    <property type="evidence" value="ECO:0007669"/>
    <property type="project" value="UniProtKB-KW"/>
</dbReference>
<dbReference type="OrthoDB" id="5920460at2759"/>
<keyword evidence="6" id="KW-1185">Reference proteome</keyword>
<keyword evidence="2" id="KW-0479">Metal-binding</keyword>
<evidence type="ECO:0000259" key="4">
    <source>
        <dbReference type="PROSITE" id="PS50158"/>
    </source>
</evidence>
<dbReference type="GO" id="GO:0006508">
    <property type="term" value="P:proteolysis"/>
    <property type="evidence" value="ECO:0007669"/>
    <property type="project" value="InterPro"/>
</dbReference>
<dbReference type="SUPFAM" id="SSF56672">
    <property type="entry name" value="DNA/RNA polymerases"/>
    <property type="match status" value="1"/>
</dbReference>
<dbReference type="CDD" id="cd00303">
    <property type="entry name" value="retropepsin_like"/>
    <property type="match status" value="1"/>
</dbReference>
<dbReference type="PANTHER" id="PTHR24559:SF444">
    <property type="entry name" value="REVERSE TRANSCRIPTASE DOMAIN-CONTAINING PROTEIN"/>
    <property type="match status" value="1"/>
</dbReference>
<keyword evidence="2" id="KW-0862">Zinc</keyword>
<proteinExistence type="predicted"/>
<keyword evidence="1" id="KW-0378">Hydrolase</keyword>
<feature type="compositionally biased region" description="Low complexity" evidence="3">
    <location>
        <begin position="360"/>
        <end position="372"/>
    </location>
</feature>
<dbReference type="SMART" id="SM00343">
    <property type="entry name" value="ZnF_C2HC"/>
    <property type="match status" value="1"/>
</dbReference>
<feature type="domain" description="CCHC-type" evidence="4">
    <location>
        <begin position="341"/>
        <end position="358"/>
    </location>
</feature>
<evidence type="ECO:0000256" key="3">
    <source>
        <dbReference type="SAM" id="MobiDB-lite"/>
    </source>
</evidence>
<name>A0A8H7RJM5_9FUNG</name>
<dbReference type="GO" id="GO:0004190">
    <property type="term" value="F:aspartic-type endopeptidase activity"/>
    <property type="evidence" value="ECO:0007669"/>
    <property type="project" value="UniProtKB-KW"/>
</dbReference>
<feature type="region of interest" description="Disordered" evidence="3">
    <location>
        <begin position="355"/>
        <end position="394"/>
    </location>
</feature>
<dbReference type="InterPro" id="IPR005162">
    <property type="entry name" value="Retrotrans_gag_dom"/>
</dbReference>
<comment type="caution">
    <text evidence="5">The sequence shown here is derived from an EMBL/GenBank/DDBJ whole genome shotgun (WGS) entry which is preliminary data.</text>
</comment>
<sequence length="763" mass="87102">MNDPFTSEQQQEFVVQEFVTRQLPEQTRAAYRAHFPHIIIPKNERTQFTAQQMEMLQERANGLAQGFLHSVAQGQPQQQQATQDTQLLSTMQAMLIQIQKQQEEIKDLRENSSRPYRNKIRPVQPDLFYSVRSSSVVEAWLHTVDKYGDCAELEDEERVTYASTLLRDGGATWWRHLETAIHPDDGSNQTPKTWREFQAAFHAEFKPRNSAQMARNKLRALTQAGTSNGSIREYVTEFRNVMLDLPEMFDDDAMHEFICGLSYDARVQVLLNNPTSLVAAYNAAETFEAVHEYAAGIRSPSHSTKSSHPAFRPLTNSSVQAVGPTPMELDVIDTHQSNRSRRCYNCGGRGHFARECPSPQQNQNNRGNGYQHGHNKANSHQGNRYNDPPISDASSVPLKELSNDQEIAARQPPLIDLSDNTLLDMVEEKREEHQDNFRHFESLNSIKNTDLPLYSMICNGKTVDVLLDSGASCTYVSPFLAAGCPVQSVSNREVETAGGYRFAINRAVTLSLDAAGLTHQVFAYVLDTKFDLILGRDWIKRMKPVPNWEQDIWQKQVEELFVCYPNIVREEEEQSQDDKLQQFCKEYPDIFMDKLPGVPPDREIHHVIDTGDAEPINRLPYKMSPLELDELWKQLDELLALGLIQPSMSPWGAPVLFVRKKNGEMRLCVDYRALNQVTKRHSHPLPRIDECLEHLSRARYFSTIDLKSGYHQVKIKTEDISKTAFNTRYGSFEWLVLPFGLRNAPPVFQAMINKALGDCIDKF</sequence>
<dbReference type="Gene3D" id="3.10.10.10">
    <property type="entry name" value="HIV Type 1 Reverse Transcriptase, subunit A, domain 1"/>
    <property type="match status" value="1"/>
</dbReference>
<dbReference type="Pfam" id="PF03732">
    <property type="entry name" value="Retrotrans_gag"/>
    <property type="match status" value="1"/>
</dbReference>
<dbReference type="InterPro" id="IPR053134">
    <property type="entry name" value="RNA-dir_DNA_polymerase"/>
</dbReference>
<dbReference type="Pfam" id="PF00098">
    <property type="entry name" value="zf-CCHC"/>
    <property type="match status" value="1"/>
</dbReference>
<dbReference type="Gene3D" id="4.10.60.10">
    <property type="entry name" value="Zinc finger, CCHC-type"/>
    <property type="match status" value="1"/>
</dbReference>
<dbReference type="Pfam" id="PF13650">
    <property type="entry name" value="Asp_protease_2"/>
    <property type="match status" value="1"/>
</dbReference>
<dbReference type="PROSITE" id="PS00141">
    <property type="entry name" value="ASP_PROTEASE"/>
    <property type="match status" value="1"/>
</dbReference>
<dbReference type="Gene3D" id="2.40.70.10">
    <property type="entry name" value="Acid Proteases"/>
    <property type="match status" value="1"/>
</dbReference>
<keyword evidence="1" id="KW-0064">Aspartyl protease</keyword>
<dbReference type="PROSITE" id="PS50158">
    <property type="entry name" value="ZF_CCHC"/>
    <property type="match status" value="1"/>
</dbReference>